<sequence>MRPDGDDEDEAIIDAGEIEDFHAGGDGVAVVVDDFDPNSHNVIEPERRLTQIPFKLEPISGATLYELEHGRRSDLWWQATRRRRRDDDYNLGGQKGGGAVVGEEEVGRGAERPPLRLGCTEIDDQVLLGGGFERGAVFGVSSEDVEFGMAVGLQALARDLVFTAAPASSTTAHDSSGHSAVAPKAAIITSLPASAILGPLQKAIRAQVLRKRRTNNDDEDQEGASSNGVATPEVSREVNSQVRACLGRVSISRVFDIVGLWQVLDEIEAACRSGGPPDNGRPENGSMEVDEHRHEDADPISSQGKGGDRAAAAAEAPRTTAHSPPASQRLPSPATSLPPLRPPLPMRAEISDSEDDDEALSSPPAHLTESSGSQQDEAPGATGAAGTPPVDDDRASEGQHDSEDDQRNSMPDMILVTHFSTLLSTLFTQSGTDRAAAHTTLQLLSTHLRYLACSSGSVIVLLNTTATNDTNRSTSATNTNADATTMNASENMHNRSSRPLDPTLRSIFNPTPMAAAAASTSDAGVVTPARDAGAGRPYGGAGNMLSRRNKPTFGLTFAQFLDVHLLCTRLPRTREDAERMVSASTRRGHDHDTPEEVAVTAVPRRGRAVEYCWAVEVLLDELDVWATDSPGGKARRVNREQRWGAVQVSRVSGLIENAFDGSARRYQELVDQGPIRLAAGFGGRRV</sequence>
<feature type="compositionally biased region" description="Basic and acidic residues" evidence="1">
    <location>
        <begin position="391"/>
        <end position="407"/>
    </location>
</feature>
<organism evidence="2 3">
    <name type="scientific">Microdochium trichocladiopsis</name>
    <dbReference type="NCBI Taxonomy" id="1682393"/>
    <lineage>
        <taxon>Eukaryota</taxon>
        <taxon>Fungi</taxon>
        <taxon>Dikarya</taxon>
        <taxon>Ascomycota</taxon>
        <taxon>Pezizomycotina</taxon>
        <taxon>Sordariomycetes</taxon>
        <taxon>Xylariomycetidae</taxon>
        <taxon>Xylariales</taxon>
        <taxon>Microdochiaceae</taxon>
        <taxon>Microdochium</taxon>
    </lineage>
</organism>
<accession>A0A9P8YEA1</accession>
<gene>
    <name evidence="2" type="ORF">B0I36DRAFT_313720</name>
</gene>
<dbReference type="RefSeq" id="XP_046016418.1">
    <property type="nucleotide sequence ID" value="XM_046152665.1"/>
</dbReference>
<feature type="compositionally biased region" description="Low complexity" evidence="1">
    <location>
        <begin position="468"/>
        <end position="489"/>
    </location>
</feature>
<dbReference type="Proteomes" id="UP000756346">
    <property type="component" value="Unassembled WGS sequence"/>
</dbReference>
<evidence type="ECO:0000313" key="3">
    <source>
        <dbReference type="Proteomes" id="UP000756346"/>
    </source>
</evidence>
<reference evidence="2" key="1">
    <citation type="journal article" date="2021" name="Nat. Commun.">
        <title>Genetic determinants of endophytism in the Arabidopsis root mycobiome.</title>
        <authorList>
            <person name="Mesny F."/>
            <person name="Miyauchi S."/>
            <person name="Thiergart T."/>
            <person name="Pickel B."/>
            <person name="Atanasova L."/>
            <person name="Karlsson M."/>
            <person name="Huettel B."/>
            <person name="Barry K.W."/>
            <person name="Haridas S."/>
            <person name="Chen C."/>
            <person name="Bauer D."/>
            <person name="Andreopoulos W."/>
            <person name="Pangilinan J."/>
            <person name="LaButti K."/>
            <person name="Riley R."/>
            <person name="Lipzen A."/>
            <person name="Clum A."/>
            <person name="Drula E."/>
            <person name="Henrissat B."/>
            <person name="Kohler A."/>
            <person name="Grigoriev I.V."/>
            <person name="Martin F.M."/>
            <person name="Hacquard S."/>
        </authorList>
    </citation>
    <scope>NUCLEOTIDE SEQUENCE</scope>
    <source>
        <strain evidence="2">MPI-CAGE-CH-0230</strain>
    </source>
</reference>
<feature type="region of interest" description="Disordered" evidence="1">
    <location>
        <begin position="468"/>
        <end position="501"/>
    </location>
</feature>
<feature type="region of interest" description="Disordered" evidence="1">
    <location>
        <begin position="88"/>
        <end position="107"/>
    </location>
</feature>
<evidence type="ECO:0000256" key="1">
    <source>
        <dbReference type="SAM" id="MobiDB-lite"/>
    </source>
</evidence>
<dbReference type="EMBL" id="JAGTJQ010000002">
    <property type="protein sequence ID" value="KAH7037297.1"/>
    <property type="molecule type" value="Genomic_DNA"/>
</dbReference>
<name>A0A9P8YEA1_9PEZI</name>
<proteinExistence type="predicted"/>
<feature type="compositionally biased region" description="Low complexity" evidence="1">
    <location>
        <begin position="329"/>
        <end position="338"/>
    </location>
</feature>
<dbReference type="AlphaFoldDB" id="A0A9P8YEA1"/>
<feature type="region of interest" description="Disordered" evidence="1">
    <location>
        <begin position="272"/>
        <end position="409"/>
    </location>
</feature>
<dbReference type="OrthoDB" id="336321at2759"/>
<dbReference type="GeneID" id="70182211"/>
<keyword evidence="3" id="KW-1185">Reference proteome</keyword>
<feature type="region of interest" description="Disordered" evidence="1">
    <location>
        <begin position="212"/>
        <end position="237"/>
    </location>
</feature>
<evidence type="ECO:0000313" key="2">
    <source>
        <dbReference type="EMBL" id="KAH7037297.1"/>
    </source>
</evidence>
<protein>
    <submittedName>
        <fullName evidence="2">Uncharacterized protein</fullName>
    </submittedName>
</protein>
<feature type="compositionally biased region" description="Low complexity" evidence="1">
    <location>
        <begin position="378"/>
        <end position="389"/>
    </location>
</feature>
<feature type="compositionally biased region" description="Low complexity" evidence="1">
    <location>
        <begin position="309"/>
        <end position="321"/>
    </location>
</feature>
<comment type="caution">
    <text evidence="2">The sequence shown here is derived from an EMBL/GenBank/DDBJ whole genome shotgun (WGS) entry which is preliminary data.</text>
</comment>